<reference evidence="1 2" key="1">
    <citation type="submission" date="2019-10" db="EMBL/GenBank/DDBJ databases">
        <title>Genomic and transcriptomic insights into the perfect genentic adaptation of a filamentous nitrogen-fixing cyanobacterium to rice fields.</title>
        <authorList>
            <person name="Chen Z."/>
        </authorList>
    </citation>
    <scope>NUCLEOTIDE SEQUENCE [LARGE SCALE GENOMIC DNA]</scope>
    <source>
        <strain evidence="1">CCNUC1</strain>
    </source>
</reference>
<gene>
    <name evidence="1" type="ORF">GXM_03111</name>
</gene>
<sequence length="41" mass="4674">MGNFCLLVGSYPQPTITNYSLLTQGYFVLDTNHPELKFFGF</sequence>
<dbReference type="Proteomes" id="UP000326678">
    <property type="component" value="Chromosome Gxm1"/>
</dbReference>
<evidence type="ECO:0000313" key="2">
    <source>
        <dbReference type="Proteomes" id="UP000326678"/>
    </source>
</evidence>
<organism evidence="1 2">
    <name type="scientific">Nostoc sphaeroides CCNUC1</name>
    <dbReference type="NCBI Taxonomy" id="2653204"/>
    <lineage>
        <taxon>Bacteria</taxon>
        <taxon>Bacillati</taxon>
        <taxon>Cyanobacteriota</taxon>
        <taxon>Cyanophyceae</taxon>
        <taxon>Nostocales</taxon>
        <taxon>Nostocaceae</taxon>
        <taxon>Nostoc</taxon>
    </lineage>
</organism>
<accession>A0A5P8VZ12</accession>
<name>A0A5P8VZ12_9NOSO</name>
<dbReference type="EMBL" id="CP045226">
    <property type="protein sequence ID" value="QFS45634.1"/>
    <property type="molecule type" value="Genomic_DNA"/>
</dbReference>
<dbReference type="AlphaFoldDB" id="A0A5P8VZ12"/>
<keyword evidence="2" id="KW-1185">Reference proteome</keyword>
<proteinExistence type="predicted"/>
<evidence type="ECO:0000313" key="1">
    <source>
        <dbReference type="EMBL" id="QFS45634.1"/>
    </source>
</evidence>
<protein>
    <submittedName>
        <fullName evidence="1">Uncharacterized protein</fullName>
    </submittedName>
</protein>
<dbReference type="KEGG" id="nsh:GXM_03111"/>